<evidence type="ECO:0000256" key="7">
    <source>
        <dbReference type="SAM" id="Phobius"/>
    </source>
</evidence>
<feature type="transmembrane region" description="Helical" evidence="7">
    <location>
        <begin position="321"/>
        <end position="342"/>
    </location>
</feature>
<proteinExistence type="predicted"/>
<feature type="transmembrane region" description="Helical" evidence="7">
    <location>
        <begin position="240"/>
        <end position="265"/>
    </location>
</feature>
<evidence type="ECO:0000256" key="2">
    <source>
        <dbReference type="ARBA" id="ARBA00022692"/>
    </source>
</evidence>
<dbReference type="Proteomes" id="UP001372834">
    <property type="component" value="Unassembled WGS sequence"/>
</dbReference>
<dbReference type="Pfam" id="PF13664">
    <property type="entry name" value="DUF4149"/>
    <property type="match status" value="1"/>
</dbReference>
<protein>
    <recommendedName>
        <fullName evidence="8">TMEM205-like domain-containing protein</fullName>
    </recommendedName>
</protein>
<evidence type="ECO:0000256" key="6">
    <source>
        <dbReference type="SAM" id="MobiDB-lite"/>
    </source>
</evidence>
<gene>
    <name evidence="9" type="ORF">RUM43_005043</name>
</gene>
<feature type="transmembrane region" description="Helical" evidence="7">
    <location>
        <begin position="376"/>
        <end position="398"/>
    </location>
</feature>
<reference evidence="9 10" key="1">
    <citation type="submission" date="2023-10" db="EMBL/GenBank/DDBJ databases">
        <title>Genomes of two closely related lineages of the louse Polyplax serrata with different host specificities.</title>
        <authorList>
            <person name="Martinu J."/>
            <person name="Tarabai H."/>
            <person name="Stefka J."/>
            <person name="Hypsa V."/>
        </authorList>
    </citation>
    <scope>NUCLEOTIDE SEQUENCE [LARGE SCALE GENOMIC DNA]</scope>
    <source>
        <strain evidence="9">HR10_N</strain>
    </source>
</reference>
<dbReference type="GO" id="GO:0016020">
    <property type="term" value="C:membrane"/>
    <property type="evidence" value="ECO:0007669"/>
    <property type="project" value="UniProtKB-SubCell"/>
</dbReference>
<evidence type="ECO:0000256" key="1">
    <source>
        <dbReference type="ARBA" id="ARBA00004370"/>
    </source>
</evidence>
<evidence type="ECO:0000313" key="9">
    <source>
        <dbReference type="EMBL" id="KAK6643533.1"/>
    </source>
</evidence>
<keyword evidence="4 7" id="KW-0472">Membrane</keyword>
<feature type="domain" description="TMEM205-like" evidence="8">
    <location>
        <begin position="246"/>
        <end position="346"/>
    </location>
</feature>
<feature type="region of interest" description="Disordered" evidence="6">
    <location>
        <begin position="54"/>
        <end position="92"/>
    </location>
</feature>
<feature type="transmembrane region" description="Helical" evidence="7">
    <location>
        <begin position="285"/>
        <end position="309"/>
    </location>
</feature>
<evidence type="ECO:0000256" key="3">
    <source>
        <dbReference type="ARBA" id="ARBA00022989"/>
    </source>
</evidence>
<dbReference type="InterPro" id="IPR025423">
    <property type="entry name" value="TMEM205-like"/>
</dbReference>
<keyword evidence="3 7" id="KW-1133">Transmembrane helix</keyword>
<evidence type="ECO:0000259" key="8">
    <source>
        <dbReference type="Pfam" id="PF13664"/>
    </source>
</evidence>
<evidence type="ECO:0000313" key="10">
    <source>
        <dbReference type="Proteomes" id="UP001372834"/>
    </source>
</evidence>
<dbReference type="AlphaFoldDB" id="A0AAN8SBJ3"/>
<feature type="transmembrane region" description="Helical" evidence="7">
    <location>
        <begin position="209"/>
        <end position="228"/>
    </location>
</feature>
<name>A0AAN8SBJ3_POLSC</name>
<dbReference type="EMBL" id="JAWJWE010000002">
    <property type="protein sequence ID" value="KAK6643533.1"/>
    <property type="molecule type" value="Genomic_DNA"/>
</dbReference>
<evidence type="ECO:0000256" key="4">
    <source>
        <dbReference type="ARBA" id="ARBA00023136"/>
    </source>
</evidence>
<feature type="coiled-coil region" evidence="5">
    <location>
        <begin position="22"/>
        <end position="53"/>
    </location>
</feature>
<keyword evidence="2 7" id="KW-0812">Transmembrane</keyword>
<comment type="caution">
    <text evidence="9">The sequence shown here is derived from an EMBL/GenBank/DDBJ whole genome shotgun (WGS) entry which is preliminary data.</text>
</comment>
<keyword evidence="5" id="KW-0175">Coiled coil</keyword>
<feature type="compositionally biased region" description="Basic and acidic residues" evidence="6">
    <location>
        <begin position="71"/>
        <end position="90"/>
    </location>
</feature>
<comment type="subcellular location">
    <subcellularLocation>
        <location evidence="1">Membrane</location>
    </subcellularLocation>
</comment>
<organism evidence="9 10">
    <name type="scientific">Polyplax serrata</name>
    <name type="common">Common mouse louse</name>
    <dbReference type="NCBI Taxonomy" id="468196"/>
    <lineage>
        <taxon>Eukaryota</taxon>
        <taxon>Metazoa</taxon>
        <taxon>Ecdysozoa</taxon>
        <taxon>Arthropoda</taxon>
        <taxon>Hexapoda</taxon>
        <taxon>Insecta</taxon>
        <taxon>Pterygota</taxon>
        <taxon>Neoptera</taxon>
        <taxon>Paraneoptera</taxon>
        <taxon>Psocodea</taxon>
        <taxon>Troctomorpha</taxon>
        <taxon>Phthiraptera</taxon>
        <taxon>Anoplura</taxon>
        <taxon>Polyplacidae</taxon>
        <taxon>Polyplax</taxon>
    </lineage>
</organism>
<sequence>MDDKLNELKEKQQEIGDKISLLHETNKKKDEAAEEIRKLIAECKESINRIKSNSCGETVLPPCSQLEDSETPSKRCSTKEGSKDSRKCTPKDSCNGTMETKRPCGSKTSNFDRKRCSELLAKKEPCKPPETKKKKKGKDKDRLTCQVDLNSMKVRVRGPPEDLKKLDATQLINLLESHQCQELIINTGEEIIRDPGEIRLFYCLHPGNIVMVAGIIMIAFLINANLCGQTRSCKMKFLLNVLYLSSFALHYGMVLWMSFVRGYALQFGLNDDNFHLVDNLILPKYFSVCVLLSALSLYSFLATHCVAPCTSWPLEVVAQMIVIVATFFMELFTICYVVPGLIKLRDATDDYTMGDDEPDCSVPDSYRKNLTKLGKINWTLCLINFLTLVFLGANMYYLTSKLNIGDSK</sequence>
<evidence type="ECO:0000256" key="5">
    <source>
        <dbReference type="SAM" id="Coils"/>
    </source>
</evidence>
<accession>A0AAN8SBJ3</accession>